<feature type="site" description="Electron transfer via tryptophanyl radical" evidence="13">
    <location>
        <position position="375"/>
    </location>
</feature>
<evidence type="ECO:0000256" key="13">
    <source>
        <dbReference type="PIRSR" id="PIRSR602081-2"/>
    </source>
</evidence>
<dbReference type="Proteomes" id="UP000623842">
    <property type="component" value="Unassembled WGS sequence"/>
</dbReference>
<dbReference type="Pfam" id="PF00875">
    <property type="entry name" value="DNA_photolyase"/>
    <property type="match status" value="1"/>
</dbReference>
<dbReference type="Gene3D" id="1.25.40.80">
    <property type="match status" value="1"/>
</dbReference>
<evidence type="ECO:0000313" key="17">
    <source>
        <dbReference type="Proteomes" id="UP000623842"/>
    </source>
</evidence>
<dbReference type="GO" id="GO:0003677">
    <property type="term" value="F:DNA binding"/>
    <property type="evidence" value="ECO:0007669"/>
    <property type="project" value="TreeGrafter"/>
</dbReference>
<feature type="binding site" evidence="12">
    <location>
        <begin position="225"/>
        <end position="229"/>
    </location>
    <ligand>
        <name>FAD</name>
        <dbReference type="ChEBI" id="CHEBI:57692"/>
    </ligand>
</feature>
<feature type="binding site" evidence="12">
    <location>
        <position position="213"/>
    </location>
    <ligand>
        <name>FAD</name>
        <dbReference type="ChEBI" id="CHEBI:57692"/>
    </ligand>
</feature>
<dbReference type="EMBL" id="BNCK01000009">
    <property type="protein sequence ID" value="GHG03061.1"/>
    <property type="molecule type" value="Genomic_DNA"/>
</dbReference>
<dbReference type="GO" id="GO:0003904">
    <property type="term" value="F:deoxyribodipyrimidine photo-lyase activity"/>
    <property type="evidence" value="ECO:0007669"/>
    <property type="project" value="UniProtKB-EC"/>
</dbReference>
<dbReference type="GO" id="GO:0009416">
    <property type="term" value="P:response to light stimulus"/>
    <property type="evidence" value="ECO:0007669"/>
    <property type="project" value="TreeGrafter"/>
</dbReference>
<evidence type="ECO:0000256" key="3">
    <source>
        <dbReference type="ARBA" id="ARBA00013149"/>
    </source>
</evidence>
<evidence type="ECO:0000256" key="5">
    <source>
        <dbReference type="ARBA" id="ARBA00022630"/>
    </source>
</evidence>
<dbReference type="Gene3D" id="3.40.50.620">
    <property type="entry name" value="HUPs"/>
    <property type="match status" value="1"/>
</dbReference>
<dbReference type="GO" id="GO:0000719">
    <property type="term" value="P:photoreactive repair"/>
    <property type="evidence" value="ECO:0007669"/>
    <property type="project" value="UniProtKB-ARBA"/>
</dbReference>
<dbReference type="PANTHER" id="PTHR11455:SF9">
    <property type="entry name" value="CRYPTOCHROME CIRCADIAN CLOCK 5 ISOFORM X1"/>
    <property type="match status" value="1"/>
</dbReference>
<gene>
    <name evidence="16" type="primary">phr</name>
    <name evidence="16" type="ORF">GCM10017161_35170</name>
</gene>
<name>A0A919BNT3_9GAMM</name>
<dbReference type="SUPFAM" id="SSF48173">
    <property type="entry name" value="Cryptochrome/photolyase FAD-binding domain"/>
    <property type="match status" value="1"/>
</dbReference>
<evidence type="ECO:0000256" key="1">
    <source>
        <dbReference type="ARBA" id="ARBA00001932"/>
    </source>
</evidence>
<comment type="caution">
    <text evidence="16">The sequence shown here is derived from an EMBL/GenBank/DDBJ whole genome shotgun (WGS) entry which is preliminary data.</text>
</comment>
<dbReference type="InterPro" id="IPR002081">
    <property type="entry name" value="Cryptochrome/DNA_photolyase_1"/>
</dbReference>
<keyword evidence="5 12" id="KW-0285">Flavoprotein</keyword>
<evidence type="ECO:0000256" key="2">
    <source>
        <dbReference type="ARBA" id="ARBA00005862"/>
    </source>
</evidence>
<evidence type="ECO:0000313" key="16">
    <source>
        <dbReference type="EMBL" id="GHG03061.1"/>
    </source>
</evidence>
<keyword evidence="6 12" id="KW-0274">FAD</keyword>
<sequence length="458" mass="53643">MLLWFRGDLRVRDNPALSYFIQHKHADDKAIVFLMPEQWKNYHWSAIKIDFIKRHIRLLKSQLTTLGINLEVVEVADIKEQTSYLIKRCQQQGHEVVASSELEINERQRDQKIMDAGIKLHLFESDVIVPKGAVLTQSGDMYKVFTAFKKAWLSYMRMHGLTLADNAFNQVEQTKVNDIALLTGDESSVKWPLVTDVEQSVIPTFLRDKLEDYHEQRDFPAIKGTSGLSPYLAIGALSSRYVLRQLLQRCPDLLTATDSAEFSWLNELIWRDFYRHLMHFRQDLCTHKSYNDKYQQMDWPNKQVWFDAWCQGKTGYPFVDAAMRQLNQTGWMHNRLRMVVASFLTKHLLIDWRWGEQYFMKQLIDGDLAANNGGWQWAASTGCDAQPYFRVFNPIRQSERFDPSGDFIRKYLPELANVPDKHIHFPHKYLKEINSSVYWPALVDHKAARENALAFYKV</sequence>
<proteinExistence type="inferred from homology"/>
<evidence type="ECO:0000256" key="4">
    <source>
        <dbReference type="ARBA" id="ARBA00014046"/>
    </source>
</evidence>
<feature type="site" description="Electron transfer via tryptophanyl radical" evidence="13">
    <location>
        <position position="299"/>
    </location>
</feature>
<feature type="site" description="Electron transfer via tryptophanyl radical" evidence="13">
    <location>
        <position position="352"/>
    </location>
</feature>
<evidence type="ECO:0000256" key="14">
    <source>
        <dbReference type="RuleBase" id="RU004182"/>
    </source>
</evidence>
<evidence type="ECO:0000256" key="8">
    <source>
        <dbReference type="ARBA" id="ARBA00031671"/>
    </source>
</evidence>
<dbReference type="Pfam" id="PF03441">
    <property type="entry name" value="FAD_binding_7"/>
    <property type="match status" value="1"/>
</dbReference>
<evidence type="ECO:0000256" key="6">
    <source>
        <dbReference type="ARBA" id="ARBA00022827"/>
    </source>
</evidence>
<comment type="function">
    <text evidence="10">Involved in repair of UV radiation-induced DNA damage. Catalyzes the light-dependent monomerization (300-600 nm) of cyclobutyl pyrimidine dimers (in cis-syn configuration), which are formed between adjacent bases on the same DNA strand upon exposure to ultraviolet radiation.</text>
</comment>
<evidence type="ECO:0000259" key="15">
    <source>
        <dbReference type="PROSITE" id="PS51645"/>
    </source>
</evidence>
<evidence type="ECO:0000256" key="11">
    <source>
        <dbReference type="ARBA" id="ARBA00083107"/>
    </source>
</evidence>
<reference evidence="16" key="1">
    <citation type="journal article" date="2014" name="Int. J. Syst. Evol. Microbiol.">
        <title>Complete genome sequence of Corynebacterium casei LMG S-19264T (=DSM 44701T), isolated from a smear-ripened cheese.</title>
        <authorList>
            <consortium name="US DOE Joint Genome Institute (JGI-PGF)"/>
            <person name="Walter F."/>
            <person name="Albersmeier A."/>
            <person name="Kalinowski J."/>
            <person name="Ruckert C."/>
        </authorList>
    </citation>
    <scope>NUCLEOTIDE SEQUENCE</scope>
    <source>
        <strain evidence="16">KCTC 42731</strain>
    </source>
</reference>
<dbReference type="InterPro" id="IPR005101">
    <property type="entry name" value="Cryptochr/Photolyase_FAD-bd"/>
</dbReference>
<protein>
    <recommendedName>
        <fullName evidence="4">Deoxyribodipyrimidine photo-lyase</fullName>
        <ecNumber evidence="3">4.1.99.3</ecNumber>
    </recommendedName>
    <alternativeName>
        <fullName evidence="8">DNA photolyase</fullName>
    </alternativeName>
    <alternativeName>
        <fullName evidence="11">Photoreactivating enzyme</fullName>
    </alternativeName>
</protein>
<dbReference type="FunFam" id="1.10.579.10:FF:000003">
    <property type="entry name" value="Deoxyribodipyrimidine photo-lyase"/>
    <property type="match status" value="1"/>
</dbReference>
<dbReference type="PROSITE" id="PS00691">
    <property type="entry name" value="DNA_PHOTOLYASES_1_2"/>
    <property type="match status" value="1"/>
</dbReference>
<dbReference type="InterPro" id="IPR006050">
    <property type="entry name" value="DNA_photolyase_N"/>
</dbReference>
<dbReference type="NCBIfam" id="NF007955">
    <property type="entry name" value="PRK10674.1"/>
    <property type="match status" value="1"/>
</dbReference>
<dbReference type="Gene3D" id="1.10.579.10">
    <property type="entry name" value="DNA Cyclobutane Dipyrimidine Photolyase, subunit A, domain 3"/>
    <property type="match status" value="1"/>
</dbReference>
<feature type="binding site" evidence="12">
    <location>
        <position position="264"/>
    </location>
    <ligand>
        <name>FAD</name>
        <dbReference type="ChEBI" id="CHEBI:57692"/>
    </ligand>
</feature>
<dbReference type="InterPro" id="IPR036134">
    <property type="entry name" value="Crypto/Photolyase_FAD-like_sf"/>
</dbReference>
<evidence type="ECO:0000256" key="12">
    <source>
        <dbReference type="PIRSR" id="PIRSR602081-1"/>
    </source>
</evidence>
<dbReference type="InterPro" id="IPR036155">
    <property type="entry name" value="Crypto/Photolyase_N_sf"/>
</dbReference>
<dbReference type="InterPro" id="IPR018394">
    <property type="entry name" value="DNA_photolyase_1_CS_C"/>
</dbReference>
<comment type="similarity">
    <text evidence="14">Belongs to the DNA photolyase family.</text>
</comment>
<accession>A0A919BNT3</accession>
<dbReference type="AlphaFoldDB" id="A0A919BNT3"/>
<comment type="similarity">
    <text evidence="2">Belongs to the DNA photolyase class-1 family.</text>
</comment>
<dbReference type="GO" id="GO:0071949">
    <property type="term" value="F:FAD binding"/>
    <property type="evidence" value="ECO:0007669"/>
    <property type="project" value="TreeGrafter"/>
</dbReference>
<reference evidence="16" key="2">
    <citation type="submission" date="2020-09" db="EMBL/GenBank/DDBJ databases">
        <authorList>
            <person name="Sun Q."/>
            <person name="Kim S."/>
        </authorList>
    </citation>
    <scope>NUCLEOTIDE SEQUENCE</scope>
    <source>
        <strain evidence="16">KCTC 42731</strain>
    </source>
</reference>
<organism evidence="16 17">
    <name type="scientific">Thalassotalea marina</name>
    <dbReference type="NCBI Taxonomy" id="1673741"/>
    <lineage>
        <taxon>Bacteria</taxon>
        <taxon>Pseudomonadati</taxon>
        <taxon>Pseudomonadota</taxon>
        <taxon>Gammaproteobacteria</taxon>
        <taxon>Alteromonadales</taxon>
        <taxon>Colwelliaceae</taxon>
        <taxon>Thalassotalea</taxon>
    </lineage>
</organism>
<feature type="binding site" evidence="12">
    <location>
        <begin position="365"/>
        <end position="367"/>
    </location>
    <ligand>
        <name>FAD</name>
        <dbReference type="ChEBI" id="CHEBI:57692"/>
    </ligand>
</feature>
<feature type="domain" description="Photolyase/cryptochrome alpha/beta" evidence="15">
    <location>
        <begin position="1"/>
        <end position="128"/>
    </location>
</feature>
<dbReference type="SUPFAM" id="SSF52425">
    <property type="entry name" value="Cryptochrome/photolyase, N-terminal domain"/>
    <property type="match status" value="1"/>
</dbReference>
<evidence type="ECO:0000256" key="10">
    <source>
        <dbReference type="ARBA" id="ARBA00059220"/>
    </source>
</evidence>
<dbReference type="EC" id="4.1.99.3" evidence="3"/>
<comment type="cofactor">
    <cofactor evidence="1">
        <name>(6R)-5,10-methylene-5,6,7,8-tetrahydrofolate</name>
        <dbReference type="ChEBI" id="CHEBI:15636"/>
    </cofactor>
</comment>
<comment type="cofactor">
    <cofactor evidence="12">
        <name>FAD</name>
        <dbReference type="ChEBI" id="CHEBI:57692"/>
    </cofactor>
    <text evidence="12">Binds 1 FAD per subunit.</text>
</comment>
<dbReference type="InterPro" id="IPR014729">
    <property type="entry name" value="Rossmann-like_a/b/a_fold"/>
</dbReference>
<dbReference type="PRINTS" id="PR00147">
    <property type="entry name" value="DNAPHOTLYASE"/>
</dbReference>
<keyword evidence="17" id="KW-1185">Reference proteome</keyword>
<keyword evidence="7 14" id="KW-0157">Chromophore</keyword>
<dbReference type="PANTHER" id="PTHR11455">
    <property type="entry name" value="CRYPTOCHROME"/>
    <property type="match status" value="1"/>
</dbReference>
<dbReference type="PROSITE" id="PS51645">
    <property type="entry name" value="PHR_CRY_ALPHA_BETA"/>
    <property type="match status" value="1"/>
</dbReference>
<evidence type="ECO:0000256" key="7">
    <source>
        <dbReference type="ARBA" id="ARBA00022991"/>
    </source>
</evidence>
<evidence type="ECO:0000256" key="9">
    <source>
        <dbReference type="ARBA" id="ARBA00033999"/>
    </source>
</evidence>
<feature type="binding site" evidence="12">
    <location>
        <begin position="267"/>
        <end position="274"/>
    </location>
    <ligand>
        <name>FAD</name>
        <dbReference type="ChEBI" id="CHEBI:57692"/>
    </ligand>
</feature>
<comment type="catalytic activity">
    <reaction evidence="9">
        <text>cyclobutadipyrimidine (in DNA) = 2 pyrimidine residues (in DNA).</text>
        <dbReference type="EC" id="4.1.99.3"/>
    </reaction>
</comment>